<gene>
    <name evidence="2" type="ORF">U732_2837</name>
</gene>
<keyword evidence="1" id="KW-0812">Transmembrane</keyword>
<protein>
    <submittedName>
        <fullName evidence="2">Putative membrane protein</fullName>
    </submittedName>
</protein>
<keyword evidence="1" id="KW-0472">Membrane</keyword>
<feature type="transmembrane region" description="Helical" evidence="1">
    <location>
        <begin position="39"/>
        <end position="57"/>
    </location>
</feature>
<sequence>MAKNKYTKSLSMTLINTIVFIGFLLLIDSYRRSEAIHEIFIAGGIYFAVIYVIQVITCKLEEKGAIVEPETKNKKNT</sequence>
<evidence type="ECO:0000313" key="3">
    <source>
        <dbReference type="Proteomes" id="UP000031366"/>
    </source>
</evidence>
<organism evidence="2 3">
    <name type="scientific">Clostridium argentinense CDC 2741</name>
    <dbReference type="NCBI Taxonomy" id="1418104"/>
    <lineage>
        <taxon>Bacteria</taxon>
        <taxon>Bacillati</taxon>
        <taxon>Bacillota</taxon>
        <taxon>Clostridia</taxon>
        <taxon>Eubacteriales</taxon>
        <taxon>Clostridiaceae</taxon>
        <taxon>Clostridium</taxon>
    </lineage>
</organism>
<evidence type="ECO:0000256" key="1">
    <source>
        <dbReference type="SAM" id="Phobius"/>
    </source>
</evidence>
<feature type="transmembrane region" description="Helical" evidence="1">
    <location>
        <begin position="6"/>
        <end position="27"/>
    </location>
</feature>
<dbReference type="RefSeq" id="WP_039635481.1">
    <property type="nucleotide sequence ID" value="NZ_AYSO01000019.1"/>
</dbReference>
<dbReference type="EMBL" id="AYSO01000019">
    <property type="protein sequence ID" value="KIE45364.1"/>
    <property type="molecule type" value="Genomic_DNA"/>
</dbReference>
<reference evidence="2 3" key="1">
    <citation type="journal article" date="2015" name="Infect. Genet. Evol.">
        <title>Genomic sequences of six botulinum neurotoxin-producing strains representing three clostridial species illustrate the mobility and diversity of botulinum neurotoxin genes.</title>
        <authorList>
            <person name="Smith T.J."/>
            <person name="Hill K.K."/>
            <person name="Xie G."/>
            <person name="Foley B.T."/>
            <person name="Williamson C.H."/>
            <person name="Foster J.T."/>
            <person name="Johnson S.L."/>
            <person name="Chertkov O."/>
            <person name="Teshima H."/>
            <person name="Gibbons H.S."/>
            <person name="Johnsky L.A."/>
            <person name="Karavis M.A."/>
            <person name="Smith L.A."/>
        </authorList>
    </citation>
    <scope>NUCLEOTIDE SEQUENCE [LARGE SCALE GENOMIC DNA]</scope>
    <source>
        <strain evidence="2 3">CDC 2741</strain>
    </source>
</reference>
<evidence type="ECO:0000313" key="2">
    <source>
        <dbReference type="EMBL" id="KIE45364.1"/>
    </source>
</evidence>
<keyword evidence="3" id="KW-1185">Reference proteome</keyword>
<proteinExistence type="predicted"/>
<accession>A0A0C1TXE0</accession>
<dbReference type="AlphaFoldDB" id="A0A0C1TXE0"/>
<name>A0A0C1TXE0_9CLOT</name>
<dbReference type="Proteomes" id="UP000031366">
    <property type="component" value="Unassembled WGS sequence"/>
</dbReference>
<comment type="caution">
    <text evidence="2">The sequence shown here is derived from an EMBL/GenBank/DDBJ whole genome shotgun (WGS) entry which is preliminary data.</text>
</comment>
<keyword evidence="1" id="KW-1133">Transmembrane helix</keyword>